<dbReference type="SUPFAM" id="SSF54001">
    <property type="entry name" value="Cysteine proteinases"/>
    <property type="match status" value="1"/>
</dbReference>
<feature type="domain" description="Peptidase C39-like" evidence="1">
    <location>
        <begin position="10"/>
        <end position="170"/>
    </location>
</feature>
<dbReference type="RefSeq" id="WP_074643403.1">
    <property type="nucleotide sequence ID" value="NZ_FOFU01000004.1"/>
</dbReference>
<evidence type="ECO:0000313" key="3">
    <source>
        <dbReference type="Proteomes" id="UP000182360"/>
    </source>
</evidence>
<dbReference type="InterPro" id="IPR039564">
    <property type="entry name" value="Peptidase_C39-like"/>
</dbReference>
<dbReference type="InterPro" id="IPR038765">
    <property type="entry name" value="Papain-like_cys_pep_sf"/>
</dbReference>
<dbReference type="OrthoDB" id="369574at2"/>
<dbReference type="EMBL" id="FOFU01000004">
    <property type="protein sequence ID" value="SEQ45301.1"/>
    <property type="molecule type" value="Genomic_DNA"/>
</dbReference>
<evidence type="ECO:0000313" key="2">
    <source>
        <dbReference type="EMBL" id="SEQ45301.1"/>
    </source>
</evidence>
<dbReference type="Proteomes" id="UP000182360">
    <property type="component" value="Unassembled WGS sequence"/>
</dbReference>
<organism evidence="2 3">
    <name type="scientific">Treponema bryantii</name>
    <dbReference type="NCBI Taxonomy" id="163"/>
    <lineage>
        <taxon>Bacteria</taxon>
        <taxon>Pseudomonadati</taxon>
        <taxon>Spirochaetota</taxon>
        <taxon>Spirochaetia</taxon>
        <taxon>Spirochaetales</taxon>
        <taxon>Treponemataceae</taxon>
        <taxon>Treponema</taxon>
    </lineage>
</organism>
<protein>
    <submittedName>
        <fullName evidence="2">Peptidase_C39 like family protein</fullName>
    </submittedName>
</protein>
<dbReference type="Gene3D" id="3.90.70.10">
    <property type="entry name" value="Cysteine proteinases"/>
    <property type="match status" value="1"/>
</dbReference>
<gene>
    <name evidence="2" type="ORF">SAMN04487977_104288</name>
</gene>
<keyword evidence="3" id="KW-1185">Reference proteome</keyword>
<reference evidence="2 3" key="1">
    <citation type="submission" date="2016-10" db="EMBL/GenBank/DDBJ databases">
        <authorList>
            <person name="de Groot N.N."/>
        </authorList>
    </citation>
    <scope>NUCLEOTIDE SEQUENCE [LARGE SCALE GENOMIC DNA]</scope>
    <source>
        <strain evidence="2 3">B25</strain>
    </source>
</reference>
<proteinExistence type="predicted"/>
<sequence>MKRNNSENKPYYTQRNNKLKPNGACNVTSMIAALSAAGWDVDKLATKEYPQPEDALMHFILADKAIDAYWGKVDPTKYYPPNEWHCVLAYGTNRYLRHCGLLSTGEYAVEWGERRSVSDIQKTLDEGGAAVLSGVFTAEGKKTIGHVVACVGYKADASGKISHFVIDDSWGDYHTEYSVQNGNDIEMSYEDFMAKIRSCGIDAKMAHLIRKAGAK</sequence>
<accession>A0A1H9G5F2</accession>
<evidence type="ECO:0000259" key="1">
    <source>
        <dbReference type="Pfam" id="PF13529"/>
    </source>
</evidence>
<dbReference type="AlphaFoldDB" id="A0A1H9G5F2"/>
<name>A0A1H9G5F2_9SPIR</name>
<dbReference type="Pfam" id="PF13529">
    <property type="entry name" value="Peptidase_C39_2"/>
    <property type="match status" value="1"/>
</dbReference>